<sequence>MTGLQPIIPDFPPKVQVFSVISLRINPLIFSESGNIPRRVGNNSSL</sequence>
<organism evidence="1 2">
    <name type="scientific">Lyngbya aestuarii BL J</name>
    <dbReference type="NCBI Taxonomy" id="1348334"/>
    <lineage>
        <taxon>Bacteria</taxon>
        <taxon>Bacillati</taxon>
        <taxon>Cyanobacteriota</taxon>
        <taxon>Cyanophyceae</taxon>
        <taxon>Oscillatoriophycideae</taxon>
        <taxon>Oscillatoriales</taxon>
        <taxon>Microcoleaceae</taxon>
        <taxon>Lyngbya</taxon>
    </lineage>
</organism>
<evidence type="ECO:0000313" key="1">
    <source>
        <dbReference type="EMBL" id="ERT06594.1"/>
    </source>
</evidence>
<accession>U7QF67</accession>
<gene>
    <name evidence="1" type="ORF">M595_3471</name>
</gene>
<dbReference type="Proteomes" id="UP000017127">
    <property type="component" value="Unassembled WGS sequence"/>
</dbReference>
<dbReference type="EMBL" id="AUZM01000034">
    <property type="protein sequence ID" value="ERT06594.1"/>
    <property type="molecule type" value="Genomic_DNA"/>
</dbReference>
<dbReference type="AlphaFoldDB" id="U7QF67"/>
<protein>
    <submittedName>
        <fullName evidence="1">Uncharacterized protein</fullName>
    </submittedName>
</protein>
<name>U7QF67_9CYAN</name>
<reference evidence="1 2" key="1">
    <citation type="journal article" date="2013" name="Front. Microbiol.">
        <title>Comparative genomic analyses of the cyanobacterium, Lyngbya aestuarii BL J, a powerful hydrogen producer.</title>
        <authorList>
            <person name="Kothari A."/>
            <person name="Vaughn M."/>
            <person name="Garcia-Pichel F."/>
        </authorList>
    </citation>
    <scope>NUCLEOTIDE SEQUENCE [LARGE SCALE GENOMIC DNA]</scope>
    <source>
        <strain evidence="1 2">BL J</strain>
    </source>
</reference>
<evidence type="ECO:0000313" key="2">
    <source>
        <dbReference type="Proteomes" id="UP000017127"/>
    </source>
</evidence>
<proteinExistence type="predicted"/>
<comment type="caution">
    <text evidence="1">The sequence shown here is derived from an EMBL/GenBank/DDBJ whole genome shotgun (WGS) entry which is preliminary data.</text>
</comment>
<keyword evidence="2" id="KW-1185">Reference proteome</keyword>